<comment type="caution">
    <text evidence="3">The sequence shown here is derived from an EMBL/GenBank/DDBJ whole genome shotgun (WGS) entry which is preliminary data.</text>
</comment>
<keyword evidence="1" id="KW-0677">Repeat</keyword>
<evidence type="ECO:0000256" key="1">
    <source>
        <dbReference type="ARBA" id="ARBA00022737"/>
    </source>
</evidence>
<dbReference type="PANTHER" id="PTHR47942">
    <property type="entry name" value="TETRATRICOPEPTIDE REPEAT (TPR)-LIKE SUPERFAMILY PROTEIN-RELATED"/>
    <property type="match status" value="1"/>
</dbReference>
<sequence>MYLHPVQELEKRVQALDEAIESGQMEFSPSFYSEEELLALYEDVLATPMPSSQESENQAALEAVREAEEKEDQRIIQAAETRLLDPFDRGQHVPVAYRRILSRVHEILSRKEAIQNMLNPQASSAVPLGVLSIRECEALVRISVKAGDGQAAEIALNVMKRDNLALPEGSVTDVLKLYSKSGKALAADNLLANLLTEAPTQLQRHLHVQAHLKAASLDEVPTSALDLLHHYEGQSVPAPMQTYTAVITSLFSRPSSLGRAHAWDLFSHMRYVAHPTPDALLYTLMIRACANPITTRYSSEPEKALDLWTEMTVDQKIQPTVGSYNAIILACARSGTKTYVNEAFRLARQMLDSHRDARGNSPFRPDKKTFCALLEGAKRIGDLGRARWILAEMVRGAREDGVNTAEVEIDEEVMMHVFHAYAAYKPPFSRAATVVVKDGSSGSSSLSEAKSELEETQTSVQVPDGAPTSSNTSLAVEDEDDRPSFAHIPPQSRAEVIREAKLLFNRILQDRSDAASSATVSLPFAEKKFRNVELTTRLLTSYLSIFYRHASLETSRELFWTLFEEIGVQRSPRTHVEALERCANARRARGGKL</sequence>
<accession>A0A9W8JTU0</accession>
<dbReference type="Proteomes" id="UP001148786">
    <property type="component" value="Unassembled WGS sequence"/>
</dbReference>
<feature type="compositionally biased region" description="Low complexity" evidence="2">
    <location>
        <begin position="439"/>
        <end position="448"/>
    </location>
</feature>
<dbReference type="InterPro" id="IPR011990">
    <property type="entry name" value="TPR-like_helical_dom_sf"/>
</dbReference>
<feature type="region of interest" description="Disordered" evidence="2">
    <location>
        <begin position="439"/>
        <end position="487"/>
    </location>
</feature>
<reference evidence="3" key="1">
    <citation type="submission" date="2022-07" db="EMBL/GenBank/DDBJ databases">
        <title>Genome Sequence of Agrocybe chaxingu.</title>
        <authorList>
            <person name="Buettner E."/>
        </authorList>
    </citation>
    <scope>NUCLEOTIDE SEQUENCE</scope>
    <source>
        <strain evidence="3">MP-N11</strain>
    </source>
</reference>
<name>A0A9W8JTU0_9AGAR</name>
<protein>
    <recommendedName>
        <fullName evidence="5">Pentatricopeptide repeat protein</fullName>
    </recommendedName>
</protein>
<dbReference type="Gene3D" id="1.25.40.10">
    <property type="entry name" value="Tetratricopeptide repeat domain"/>
    <property type="match status" value="1"/>
</dbReference>
<gene>
    <name evidence="3" type="ORF">NLJ89_g9181</name>
</gene>
<evidence type="ECO:0000313" key="4">
    <source>
        <dbReference type="Proteomes" id="UP001148786"/>
    </source>
</evidence>
<dbReference type="AlphaFoldDB" id="A0A9W8JTU0"/>
<dbReference type="OrthoDB" id="5588846at2759"/>
<keyword evidence="4" id="KW-1185">Reference proteome</keyword>
<evidence type="ECO:0000313" key="3">
    <source>
        <dbReference type="EMBL" id="KAJ3501788.1"/>
    </source>
</evidence>
<evidence type="ECO:0008006" key="5">
    <source>
        <dbReference type="Google" id="ProtNLM"/>
    </source>
</evidence>
<proteinExistence type="predicted"/>
<dbReference type="PANTHER" id="PTHR47942:SF63">
    <property type="entry name" value="PENTATRICOPEPTIDE REPEAT-CONTAINING PROTEIN"/>
    <property type="match status" value="1"/>
</dbReference>
<feature type="compositionally biased region" description="Polar residues" evidence="2">
    <location>
        <begin position="456"/>
        <end position="474"/>
    </location>
</feature>
<evidence type="ECO:0000256" key="2">
    <source>
        <dbReference type="SAM" id="MobiDB-lite"/>
    </source>
</evidence>
<dbReference type="EMBL" id="JANKHO010001379">
    <property type="protein sequence ID" value="KAJ3501788.1"/>
    <property type="molecule type" value="Genomic_DNA"/>
</dbReference>
<dbReference type="InterPro" id="IPR051222">
    <property type="entry name" value="PPR/CCM1_RNA-binding"/>
</dbReference>
<organism evidence="3 4">
    <name type="scientific">Agrocybe chaxingu</name>
    <dbReference type="NCBI Taxonomy" id="84603"/>
    <lineage>
        <taxon>Eukaryota</taxon>
        <taxon>Fungi</taxon>
        <taxon>Dikarya</taxon>
        <taxon>Basidiomycota</taxon>
        <taxon>Agaricomycotina</taxon>
        <taxon>Agaricomycetes</taxon>
        <taxon>Agaricomycetidae</taxon>
        <taxon>Agaricales</taxon>
        <taxon>Agaricineae</taxon>
        <taxon>Strophariaceae</taxon>
        <taxon>Agrocybe</taxon>
    </lineage>
</organism>